<dbReference type="EMBL" id="AHHH01000031">
    <property type="protein sequence ID" value="ESU44010.1"/>
    <property type="molecule type" value="Genomic_DNA"/>
</dbReference>
<dbReference type="AlphaFoldDB" id="V6U422"/>
<protein>
    <submittedName>
        <fullName evidence="1">Variant-specific surface protein</fullName>
    </submittedName>
</protein>
<reference evidence="2" key="1">
    <citation type="submission" date="2012-02" db="EMBL/GenBank/DDBJ databases">
        <title>Genome sequencing of Giardia lamblia Genotypes A2 and B isolates (DH and GS) and comparative analysis with the genomes of Genotypes A1 and E (WB and Pig).</title>
        <authorList>
            <person name="Adam R."/>
            <person name="Dahlstrom E."/>
            <person name="Martens C."/>
            <person name="Bruno D."/>
            <person name="Barbian K."/>
            <person name="Porcella S.F."/>
            <person name="Nash T."/>
        </authorList>
    </citation>
    <scope>NUCLEOTIDE SEQUENCE</scope>
    <source>
        <strain evidence="2">GS</strain>
    </source>
</reference>
<dbReference type="Pfam" id="PF03302">
    <property type="entry name" value="VSP"/>
    <property type="match status" value="1"/>
</dbReference>
<accession>V6U422</accession>
<dbReference type="InterPro" id="IPR052798">
    <property type="entry name" value="Giardia_VSA"/>
</dbReference>
<reference evidence="1 2" key="2">
    <citation type="journal article" date="2013" name="Genome Biol. Evol.">
        <title>Genome sequencing of Giardia lamblia genotypes A2 and B isolates (DH and GS) and comparative analysis with the genomes of genotypes A1 and E (WB and Pig).</title>
        <authorList>
            <person name="Adam R.D."/>
            <person name="Dahlstrom E.W."/>
            <person name="Martens C.A."/>
            <person name="Bruno D.P."/>
            <person name="Barbian K.D."/>
            <person name="Ricklefs S.M."/>
            <person name="Hernandez M.M."/>
            <person name="Narla N.P."/>
            <person name="Patel R.B."/>
            <person name="Porcella S.F."/>
            <person name="Nash T.E."/>
        </authorList>
    </citation>
    <scope>NUCLEOTIDE SEQUENCE [LARGE SCALE GENOMIC DNA]</scope>
    <source>
        <strain evidence="1 2">GS</strain>
    </source>
</reference>
<dbReference type="SUPFAM" id="SSF57184">
    <property type="entry name" value="Growth factor receptor domain"/>
    <property type="match status" value="1"/>
</dbReference>
<dbReference type="InterPro" id="IPR005127">
    <property type="entry name" value="Giardia_VSP"/>
</dbReference>
<evidence type="ECO:0000313" key="2">
    <source>
        <dbReference type="Proteomes" id="UP000018040"/>
    </source>
</evidence>
<name>V6U422_GIAIN</name>
<dbReference type="PANTHER" id="PTHR23275">
    <property type="entry name" value="CABRIOLET.-RELATED"/>
    <property type="match status" value="1"/>
</dbReference>
<sequence>MGGCYDARAAPGCSVCREVRGGACVRRAEEDKTDRASAKVIRAGAGDTCIQEATSGTPESTKCKTGKCDVTIGGSQYCSQCSKDTEFPINGVCTTEKDTNTCATGACTSCKAGYFLHRGGCYQIGGAVGLLICDDKTATSGKDGICVSCHEGYFKTQPKQQISNLVLPAVTQLLLIALRV</sequence>
<dbReference type="InterPro" id="IPR009030">
    <property type="entry name" value="Growth_fac_rcpt_cys_sf"/>
</dbReference>
<evidence type="ECO:0000313" key="1">
    <source>
        <dbReference type="EMBL" id="ESU44010.1"/>
    </source>
</evidence>
<dbReference type="VEuPathDB" id="GiardiaDB:QR46_2531"/>
<comment type="caution">
    <text evidence="1">The sequence shown here is derived from an EMBL/GenBank/DDBJ whole genome shotgun (WGS) entry which is preliminary data.</text>
</comment>
<organism evidence="1 2">
    <name type="scientific">Giardia intestinalis</name>
    <name type="common">Giardia lamblia</name>
    <dbReference type="NCBI Taxonomy" id="5741"/>
    <lineage>
        <taxon>Eukaryota</taxon>
        <taxon>Metamonada</taxon>
        <taxon>Diplomonadida</taxon>
        <taxon>Hexamitidae</taxon>
        <taxon>Giardiinae</taxon>
        <taxon>Giardia</taxon>
    </lineage>
</organism>
<dbReference type="Proteomes" id="UP000018040">
    <property type="component" value="Unassembled WGS sequence"/>
</dbReference>
<gene>
    <name evidence="1" type="ORF">GSB_150677</name>
</gene>
<proteinExistence type="predicted"/>
<dbReference type="OrthoDB" id="300641at2759"/>
<dbReference type="PANTHER" id="PTHR23275:SF100">
    <property type="entry name" value="EGF-LIKE DOMAIN-CONTAINING PROTEIN"/>
    <property type="match status" value="1"/>
</dbReference>